<comment type="caution">
    <text evidence="5">The sequence shown here is derived from an EMBL/GenBank/DDBJ whole genome shotgun (WGS) entry which is preliminary data.</text>
</comment>
<keyword evidence="1 3" id="KW-0853">WD repeat</keyword>
<feature type="non-terminal residue" evidence="5">
    <location>
        <position position="175"/>
    </location>
</feature>
<dbReference type="InterPro" id="IPR015943">
    <property type="entry name" value="WD40/YVTN_repeat-like_dom_sf"/>
</dbReference>
<proteinExistence type="predicted"/>
<dbReference type="PROSITE" id="PS00678">
    <property type="entry name" value="WD_REPEATS_1"/>
    <property type="match status" value="1"/>
</dbReference>
<evidence type="ECO:0000313" key="5">
    <source>
        <dbReference type="EMBL" id="CAE8603419.1"/>
    </source>
</evidence>
<evidence type="ECO:0000256" key="1">
    <source>
        <dbReference type="ARBA" id="ARBA00022574"/>
    </source>
</evidence>
<evidence type="ECO:0000313" key="6">
    <source>
        <dbReference type="Proteomes" id="UP000654075"/>
    </source>
</evidence>
<dbReference type="PANTHER" id="PTHR44324:SF4">
    <property type="entry name" value="WD40 REPEAT DOMAIN 95"/>
    <property type="match status" value="1"/>
</dbReference>
<sequence length="175" mass="19157">WLFTGDADGWVRIWDLEALRPGRAPFHLLQLKEMQPHRTAVTQLQHFVLDNRTVVMSASADWTIALHTFEGARIGSFSHNGPHWRLSEPATWSHQPPGPLDDNFRGEEEDDGWGNPKRSGKGQGGRRDAEKQGAGGGMGGRTPRGSKVRTKSVIAPAVATFGAHSGQGDFKKLSV</sequence>
<evidence type="ECO:0008006" key="7">
    <source>
        <dbReference type="Google" id="ProtNLM"/>
    </source>
</evidence>
<dbReference type="Proteomes" id="UP000654075">
    <property type="component" value="Unassembled WGS sequence"/>
</dbReference>
<dbReference type="InterPro" id="IPR051242">
    <property type="entry name" value="WD-EF-hand_domain"/>
</dbReference>
<protein>
    <recommendedName>
        <fullName evidence="7">Peroxin-7</fullName>
    </recommendedName>
</protein>
<feature type="repeat" description="WD" evidence="3">
    <location>
        <begin position="1"/>
        <end position="17"/>
    </location>
</feature>
<feature type="non-terminal residue" evidence="5">
    <location>
        <position position="1"/>
    </location>
</feature>
<keyword evidence="2" id="KW-0677">Repeat</keyword>
<dbReference type="OrthoDB" id="10251381at2759"/>
<reference evidence="5" key="1">
    <citation type="submission" date="2021-02" db="EMBL/GenBank/DDBJ databases">
        <authorList>
            <person name="Dougan E. K."/>
            <person name="Rhodes N."/>
            <person name="Thang M."/>
            <person name="Chan C."/>
        </authorList>
    </citation>
    <scope>NUCLEOTIDE SEQUENCE</scope>
</reference>
<dbReference type="InterPro" id="IPR019775">
    <property type="entry name" value="WD40_repeat_CS"/>
</dbReference>
<gene>
    <name evidence="5" type="ORF">PGLA1383_LOCUS21631</name>
</gene>
<dbReference type="PANTHER" id="PTHR44324">
    <property type="entry name" value="WD40 REPEAT DOMAIN 95"/>
    <property type="match status" value="1"/>
</dbReference>
<evidence type="ECO:0000256" key="3">
    <source>
        <dbReference type="PROSITE-ProRule" id="PRU00221"/>
    </source>
</evidence>
<organism evidence="5 6">
    <name type="scientific">Polarella glacialis</name>
    <name type="common">Dinoflagellate</name>
    <dbReference type="NCBI Taxonomy" id="89957"/>
    <lineage>
        <taxon>Eukaryota</taxon>
        <taxon>Sar</taxon>
        <taxon>Alveolata</taxon>
        <taxon>Dinophyceae</taxon>
        <taxon>Suessiales</taxon>
        <taxon>Suessiaceae</taxon>
        <taxon>Polarella</taxon>
    </lineage>
</organism>
<accession>A0A813EUH0</accession>
<evidence type="ECO:0000256" key="2">
    <source>
        <dbReference type="ARBA" id="ARBA00022737"/>
    </source>
</evidence>
<dbReference type="SUPFAM" id="SSF50978">
    <property type="entry name" value="WD40 repeat-like"/>
    <property type="match status" value="1"/>
</dbReference>
<dbReference type="AlphaFoldDB" id="A0A813EUH0"/>
<feature type="region of interest" description="Disordered" evidence="4">
    <location>
        <begin position="87"/>
        <end position="151"/>
    </location>
</feature>
<keyword evidence="6" id="KW-1185">Reference proteome</keyword>
<feature type="compositionally biased region" description="Gly residues" evidence="4">
    <location>
        <begin position="133"/>
        <end position="142"/>
    </location>
</feature>
<name>A0A813EUH0_POLGL</name>
<dbReference type="EMBL" id="CAJNNV010015384">
    <property type="protein sequence ID" value="CAE8603419.1"/>
    <property type="molecule type" value="Genomic_DNA"/>
</dbReference>
<dbReference type="InterPro" id="IPR036322">
    <property type="entry name" value="WD40_repeat_dom_sf"/>
</dbReference>
<dbReference type="Gene3D" id="2.130.10.10">
    <property type="entry name" value="YVTN repeat-like/Quinoprotein amine dehydrogenase"/>
    <property type="match status" value="1"/>
</dbReference>
<evidence type="ECO:0000256" key="4">
    <source>
        <dbReference type="SAM" id="MobiDB-lite"/>
    </source>
</evidence>
<dbReference type="InterPro" id="IPR001680">
    <property type="entry name" value="WD40_rpt"/>
</dbReference>
<dbReference type="PROSITE" id="PS50082">
    <property type="entry name" value="WD_REPEATS_2"/>
    <property type="match status" value="1"/>
</dbReference>